<accession>A0ACC6REB7</accession>
<reference evidence="1" key="1">
    <citation type="submission" date="2024-01" db="EMBL/GenBank/DDBJ databases">
        <title>The diversity of rhizobia nodulating Mimosa spp. in eleven states of Brazil covering several biomes is determined by host plant, location, and edaphic factors.</title>
        <authorList>
            <person name="Rouws L."/>
            <person name="Barauna A."/>
            <person name="Beukes C."/>
            <person name="De Faria S.M."/>
            <person name="Gross E."/>
            <person name="Dos Reis Junior F.B."/>
            <person name="Simon M."/>
            <person name="Maluk M."/>
            <person name="Odee D.W."/>
            <person name="Kenicer G."/>
            <person name="Young J.P.W."/>
            <person name="Reis V.M."/>
            <person name="Zilli J."/>
            <person name="James E.K."/>
        </authorList>
    </citation>
    <scope>NUCLEOTIDE SEQUENCE</scope>
    <source>
        <strain evidence="1">JPY452</strain>
    </source>
</reference>
<evidence type="ECO:0000313" key="1">
    <source>
        <dbReference type="EMBL" id="MEM5399949.1"/>
    </source>
</evidence>
<sequence length="76" mass="8220">MYGYLHDRTGKSNNAQQLGLLFEYSLSKATELYTAAGFLQNRNQAQYTLSGTAYSGLTVAPGSDTRGIGVGLVHKF</sequence>
<organism evidence="1 2">
    <name type="scientific">Paraburkholderia unamae</name>
    <dbReference type="NCBI Taxonomy" id="219649"/>
    <lineage>
        <taxon>Bacteria</taxon>
        <taxon>Pseudomonadati</taxon>
        <taxon>Pseudomonadota</taxon>
        <taxon>Betaproteobacteria</taxon>
        <taxon>Burkholderiales</taxon>
        <taxon>Burkholderiaceae</taxon>
        <taxon>Paraburkholderia</taxon>
    </lineage>
</organism>
<dbReference type="Proteomes" id="UP001392318">
    <property type="component" value="Unassembled WGS sequence"/>
</dbReference>
<gene>
    <name evidence="1" type="ORF">VSR83_07590</name>
</gene>
<evidence type="ECO:0000313" key="2">
    <source>
        <dbReference type="Proteomes" id="UP001392318"/>
    </source>
</evidence>
<name>A0ACC6REB7_9BURK</name>
<protein>
    <submittedName>
        <fullName evidence="1">Uncharacterized protein</fullName>
    </submittedName>
</protein>
<dbReference type="EMBL" id="JAYMRU010000004">
    <property type="protein sequence ID" value="MEM5399949.1"/>
    <property type="molecule type" value="Genomic_DNA"/>
</dbReference>
<comment type="caution">
    <text evidence="1">The sequence shown here is derived from an EMBL/GenBank/DDBJ whole genome shotgun (WGS) entry which is preliminary data.</text>
</comment>
<proteinExistence type="predicted"/>
<keyword evidence="2" id="KW-1185">Reference proteome</keyword>